<keyword evidence="3" id="KW-1185">Reference proteome</keyword>
<accession>A0ABY7BZM1</accession>
<gene>
    <name evidence="2" type="ORF">OH818_01420</name>
</gene>
<name>A0ABY7BZM1_9HYPH</name>
<reference evidence="2" key="1">
    <citation type="submission" date="2022-12" db="EMBL/GenBank/DDBJ databases">
        <title>Jiella pelagia sp. nov., isolated from phosphonate enriched culture of Northwest Pacific surface seawater.</title>
        <authorList>
            <person name="Shin D.Y."/>
            <person name="Hwang C.Y."/>
        </authorList>
    </citation>
    <scope>NUCLEOTIDE SEQUENCE</scope>
    <source>
        <strain evidence="2">HL-NP1</strain>
    </source>
</reference>
<protein>
    <submittedName>
        <fullName evidence="2">Uncharacterized protein</fullName>
    </submittedName>
</protein>
<proteinExistence type="predicted"/>
<evidence type="ECO:0000313" key="2">
    <source>
        <dbReference type="EMBL" id="WAP69024.1"/>
    </source>
</evidence>
<organism evidence="2 3">
    <name type="scientific">Jiella pelagia</name>
    <dbReference type="NCBI Taxonomy" id="2986949"/>
    <lineage>
        <taxon>Bacteria</taxon>
        <taxon>Pseudomonadati</taxon>
        <taxon>Pseudomonadota</taxon>
        <taxon>Alphaproteobacteria</taxon>
        <taxon>Hyphomicrobiales</taxon>
        <taxon>Aurantimonadaceae</taxon>
        <taxon>Jiella</taxon>
    </lineage>
</organism>
<feature type="chain" id="PRO_5047312749" evidence="1">
    <location>
        <begin position="24"/>
        <end position="236"/>
    </location>
</feature>
<sequence length="236" mass="25511">MAFRRTLTAAAFLMGTAASSAHAQTAEETVAFLVFGLSGETAFAAFNGETATAIPETWRKTGPSLWELEVPEYVFSEPGAVIQNFRHVSQSLLVEQTSDCVFKTSVLSSYMHDKKKHIRVSGSITLDFSKAVRIAPITMGGDGGAEDRVSGPVSAEPGAVCTAFEIKENNELIESSEECNEGVNGRPDNAVPVSLGSIKSVPFVVGWGSADRGIEATRLERAQKYFEEKFCRMRAF</sequence>
<evidence type="ECO:0000256" key="1">
    <source>
        <dbReference type="SAM" id="SignalP"/>
    </source>
</evidence>
<evidence type="ECO:0000313" key="3">
    <source>
        <dbReference type="Proteomes" id="UP001164020"/>
    </source>
</evidence>
<feature type="signal peptide" evidence="1">
    <location>
        <begin position="1"/>
        <end position="23"/>
    </location>
</feature>
<keyword evidence="1" id="KW-0732">Signal</keyword>
<dbReference type="RefSeq" id="WP_268881463.1">
    <property type="nucleotide sequence ID" value="NZ_CP114029.1"/>
</dbReference>
<dbReference type="EMBL" id="CP114029">
    <property type="protein sequence ID" value="WAP69024.1"/>
    <property type="molecule type" value="Genomic_DNA"/>
</dbReference>
<dbReference type="Proteomes" id="UP001164020">
    <property type="component" value="Chromosome"/>
</dbReference>